<feature type="transmembrane region" description="Helical" evidence="2">
    <location>
        <begin position="851"/>
        <end position="875"/>
    </location>
</feature>
<evidence type="ECO:0000313" key="5">
    <source>
        <dbReference type="RefSeq" id="XP_022325929.1"/>
    </source>
</evidence>
<keyword evidence="2" id="KW-0812">Transmembrane</keyword>
<reference evidence="4" key="1">
    <citation type="submission" date="2024-06" db="UniProtKB">
        <authorList>
            <consortium name="RefSeq"/>
        </authorList>
    </citation>
    <scope>NUCLEOTIDE SEQUENCE [LARGE SCALE GENOMIC DNA]</scope>
</reference>
<dbReference type="GeneID" id="111125944"/>
<evidence type="ECO:0000256" key="3">
    <source>
        <dbReference type="SAM" id="SignalP"/>
    </source>
</evidence>
<feature type="region of interest" description="Disordered" evidence="1">
    <location>
        <begin position="685"/>
        <end position="719"/>
    </location>
</feature>
<feature type="signal peptide" evidence="3">
    <location>
        <begin position="1"/>
        <end position="20"/>
    </location>
</feature>
<keyword evidence="4" id="KW-1185">Reference proteome</keyword>
<keyword evidence="3" id="KW-0732">Signal</keyword>
<dbReference type="AlphaFoldDB" id="A0A8B8DEF1"/>
<dbReference type="RefSeq" id="XP_022325929.1">
    <property type="nucleotide sequence ID" value="XM_022470221.1"/>
</dbReference>
<dbReference type="KEGG" id="cvn:111125944"/>
<sequence length="958" mass="104542">MERFFFEILIFGIFWMEILTQAPIQGQNTNTRATTNGTTSQNSPNNRNPNINFRSQQNFQNSNNGPQNWNSPNPGSSPGNGPSRINWSGGPSTWTSGNNQGGPPQNFGPPNNGPPNGNWNNGPPYGNWNNGPPNGNQNNGPPNGNQNNGPPNGNWNNGPPNGNWNNGPPNGNQNNGPPNGNWNNAPPSGNWNNGPPNSNWNNGPPNGNWNQGPPNSNWNNGPPNQNGPPYTNWNRGPPVPAIGLPLIDPDLPDGLDTMYQHMQAVQAMHEINQYAGPMGPLDVIPPMAFPHPMDAPGMIPMPPLPGAAPMIPGANGPLSGFPQRPHSRVDVWAGSNETNTNNTSNFSMAFTRRNSESPDILRPKLAEFQHQTRIGWGGGNVTSNSSSVNATQYNPASSLPQNYPYNPYSYGFNSFGFNPWHQPDMPDHLENRKDIETKITANQPPYNPPPPSGWPAVPRERWTGLAQFNQTGQPLPSEIMAQGVKNIQQIKKEISAQGPPTQGPSPTYQGWPSEQPPGQTAQQWTPSSRRNNWNVHGTQKPDPDAEKSGGDVEKEVDKEKEESKTKTNMNVIKAVLDEVYRQRNNKDISVASIMDAINNKENRYKMQYRYEGNVPPPSWTQQLESMYPKEKKPEPTPQPAEVVVEEVNKTSIPRTGASFRFSSKYVPQNNPAMIQNPRIQPIQNFPFSQNPGVNPQNRGLTQSPEPSARSMSNNQTSAPVVQTQDIIKQAIGIAQSGNMAAPNNGGMTDLTELFREGSSTTSTTTQKVITMNVDTEITIQKEGKVHVVNHEQVITMPVNTTTPPPQLPPQNQAGVTMAIMETIPELTKSPDPSETVPAIPVEATLSPSSTFGIIVGIIIGFTIILGPIICILCRVRRRHREKKRKLSAHSTGHKKGDADAMETMLTCDFGDPKPSTSFGVGAKAKVKSFLTKPPLPARPSTELQTLKPKSKTVAAIVH</sequence>
<feature type="compositionally biased region" description="Low complexity" evidence="1">
    <location>
        <begin position="29"/>
        <end position="86"/>
    </location>
</feature>
<reference evidence="5" key="2">
    <citation type="submission" date="2025-08" db="UniProtKB">
        <authorList>
            <consortium name="RefSeq"/>
        </authorList>
    </citation>
    <scope>IDENTIFICATION</scope>
    <source>
        <tissue evidence="5">Whole sample</tissue>
    </source>
</reference>
<dbReference type="OrthoDB" id="6157999at2759"/>
<evidence type="ECO:0000256" key="2">
    <source>
        <dbReference type="SAM" id="Phobius"/>
    </source>
</evidence>
<feature type="compositionally biased region" description="Low complexity" evidence="1">
    <location>
        <begin position="97"/>
        <end position="229"/>
    </location>
</feature>
<keyword evidence="2" id="KW-1133">Transmembrane helix</keyword>
<keyword evidence="2" id="KW-0472">Membrane</keyword>
<feature type="chain" id="PRO_5034991561" evidence="3">
    <location>
        <begin position="21"/>
        <end position="958"/>
    </location>
</feature>
<feature type="region of interest" description="Disordered" evidence="1">
    <location>
        <begin position="29"/>
        <end position="236"/>
    </location>
</feature>
<name>A0A8B8DEF1_CRAVI</name>
<evidence type="ECO:0000313" key="4">
    <source>
        <dbReference type="Proteomes" id="UP000694844"/>
    </source>
</evidence>
<organism evidence="4 5">
    <name type="scientific">Crassostrea virginica</name>
    <name type="common">Eastern oyster</name>
    <dbReference type="NCBI Taxonomy" id="6565"/>
    <lineage>
        <taxon>Eukaryota</taxon>
        <taxon>Metazoa</taxon>
        <taxon>Spiralia</taxon>
        <taxon>Lophotrochozoa</taxon>
        <taxon>Mollusca</taxon>
        <taxon>Bivalvia</taxon>
        <taxon>Autobranchia</taxon>
        <taxon>Pteriomorphia</taxon>
        <taxon>Ostreida</taxon>
        <taxon>Ostreoidea</taxon>
        <taxon>Ostreidae</taxon>
        <taxon>Crassostrea</taxon>
    </lineage>
</organism>
<accession>A0A8B8DEF1</accession>
<feature type="compositionally biased region" description="Polar residues" evidence="1">
    <location>
        <begin position="498"/>
        <end position="537"/>
    </location>
</feature>
<feature type="compositionally biased region" description="Basic and acidic residues" evidence="1">
    <location>
        <begin position="539"/>
        <end position="565"/>
    </location>
</feature>
<gene>
    <name evidence="5" type="primary">LOC111125944</name>
</gene>
<dbReference type="Proteomes" id="UP000694844">
    <property type="component" value="Chromosome 1"/>
</dbReference>
<feature type="region of interest" description="Disordered" evidence="1">
    <location>
        <begin position="496"/>
        <end position="565"/>
    </location>
</feature>
<evidence type="ECO:0000256" key="1">
    <source>
        <dbReference type="SAM" id="MobiDB-lite"/>
    </source>
</evidence>
<proteinExistence type="predicted"/>
<protein>
    <submittedName>
        <fullName evidence="5">Uncharacterized protein LOC111125944</fullName>
    </submittedName>
</protein>